<sequence length="98" mass="12065">MQRKCHRCDRLFTPDSHSTWCPNCRPGKPVEPRKTKEQIELERLERLEKAFKYTRYCIQCGKKFYTNDTRKVICGDWECEEKQRFELRRENYKKGKEK</sequence>
<reference evidence="1" key="1">
    <citation type="journal article" date="2021" name="Proc. Natl. Acad. Sci. U.S.A.">
        <title>A Catalog of Tens of Thousands of Viruses from Human Metagenomes Reveals Hidden Associations with Chronic Diseases.</title>
        <authorList>
            <person name="Tisza M.J."/>
            <person name="Buck C.B."/>
        </authorList>
    </citation>
    <scope>NUCLEOTIDE SEQUENCE</scope>
    <source>
        <strain evidence="1">CtsYb1</strain>
    </source>
</reference>
<name>A0A8S5VIK2_9CAUD</name>
<protein>
    <submittedName>
        <fullName evidence="1">Zinc-ribbon protein</fullName>
    </submittedName>
</protein>
<accession>A0A8S5VIK2</accession>
<proteinExistence type="predicted"/>
<organism evidence="1">
    <name type="scientific">Siphoviridae sp. ctsYb1</name>
    <dbReference type="NCBI Taxonomy" id="2825696"/>
    <lineage>
        <taxon>Viruses</taxon>
        <taxon>Duplodnaviria</taxon>
        <taxon>Heunggongvirae</taxon>
        <taxon>Uroviricota</taxon>
        <taxon>Caudoviricetes</taxon>
    </lineage>
</organism>
<evidence type="ECO:0000313" key="1">
    <source>
        <dbReference type="EMBL" id="DAG06512.1"/>
    </source>
</evidence>
<dbReference type="EMBL" id="BK016273">
    <property type="protein sequence ID" value="DAG06512.1"/>
    <property type="molecule type" value="Genomic_DNA"/>
</dbReference>